<accession>R7QP99</accession>
<dbReference type="KEGG" id="ccp:CHC_T00006478001"/>
<name>R7QP99_CHOCR</name>
<dbReference type="Gramene" id="CDF39215">
    <property type="protein sequence ID" value="CDF39215"/>
    <property type="gene ID" value="CHC_T00006478001"/>
</dbReference>
<dbReference type="EMBL" id="HG002012">
    <property type="protein sequence ID" value="CDF39215.1"/>
    <property type="molecule type" value="Genomic_DNA"/>
</dbReference>
<keyword evidence="2" id="KW-1185">Reference proteome</keyword>
<protein>
    <submittedName>
        <fullName evidence="1">Uncharacterized protein</fullName>
    </submittedName>
</protein>
<evidence type="ECO:0000313" key="1">
    <source>
        <dbReference type="EMBL" id="CDF39215.1"/>
    </source>
</evidence>
<dbReference type="Proteomes" id="UP000012073">
    <property type="component" value="Unassembled WGS sequence"/>
</dbReference>
<dbReference type="AlphaFoldDB" id="R7QP99"/>
<evidence type="ECO:0000313" key="2">
    <source>
        <dbReference type="Proteomes" id="UP000012073"/>
    </source>
</evidence>
<dbReference type="GeneID" id="17326845"/>
<proteinExistence type="predicted"/>
<organism evidence="1 2">
    <name type="scientific">Chondrus crispus</name>
    <name type="common">Carrageen Irish moss</name>
    <name type="synonym">Polymorpha crispa</name>
    <dbReference type="NCBI Taxonomy" id="2769"/>
    <lineage>
        <taxon>Eukaryota</taxon>
        <taxon>Rhodophyta</taxon>
        <taxon>Florideophyceae</taxon>
        <taxon>Rhodymeniophycidae</taxon>
        <taxon>Gigartinales</taxon>
        <taxon>Gigartinaceae</taxon>
        <taxon>Chondrus</taxon>
    </lineage>
</organism>
<sequence length="113" mass="12926">MSLWIPRENDDELLRSISTGGPPDNVNLTFSDQKLSPSSQFVSLPSILDQNGKSGYAWYVAILRLQTCRLFLQCPDYLYVLCRKGPRERQQRSRRERLRESSIGLPIIVATTP</sequence>
<dbReference type="RefSeq" id="XP_005719126.1">
    <property type="nucleotide sequence ID" value="XM_005719069.1"/>
</dbReference>
<gene>
    <name evidence="1" type="ORF">CHC_T00006478001</name>
</gene>
<reference evidence="2" key="1">
    <citation type="journal article" date="2013" name="Proc. Natl. Acad. Sci. U.S.A.">
        <title>Genome structure and metabolic features in the red seaweed Chondrus crispus shed light on evolution of the Archaeplastida.</title>
        <authorList>
            <person name="Collen J."/>
            <person name="Porcel B."/>
            <person name="Carre W."/>
            <person name="Ball S.G."/>
            <person name="Chaparro C."/>
            <person name="Tonon T."/>
            <person name="Barbeyron T."/>
            <person name="Michel G."/>
            <person name="Noel B."/>
            <person name="Valentin K."/>
            <person name="Elias M."/>
            <person name="Artiguenave F."/>
            <person name="Arun A."/>
            <person name="Aury J.M."/>
            <person name="Barbosa-Neto J.F."/>
            <person name="Bothwell J.H."/>
            <person name="Bouget F.Y."/>
            <person name="Brillet L."/>
            <person name="Cabello-Hurtado F."/>
            <person name="Capella-Gutierrez S."/>
            <person name="Charrier B."/>
            <person name="Cladiere L."/>
            <person name="Cock J.M."/>
            <person name="Coelho S.M."/>
            <person name="Colleoni C."/>
            <person name="Czjzek M."/>
            <person name="Da Silva C."/>
            <person name="Delage L."/>
            <person name="Denoeud F."/>
            <person name="Deschamps P."/>
            <person name="Dittami S.M."/>
            <person name="Gabaldon T."/>
            <person name="Gachon C.M."/>
            <person name="Groisillier A."/>
            <person name="Herve C."/>
            <person name="Jabbari K."/>
            <person name="Katinka M."/>
            <person name="Kloareg B."/>
            <person name="Kowalczyk N."/>
            <person name="Labadie K."/>
            <person name="Leblanc C."/>
            <person name="Lopez P.J."/>
            <person name="McLachlan D.H."/>
            <person name="Meslet-Cladiere L."/>
            <person name="Moustafa A."/>
            <person name="Nehr Z."/>
            <person name="Nyvall Collen P."/>
            <person name="Panaud O."/>
            <person name="Partensky F."/>
            <person name="Poulain J."/>
            <person name="Rensing S.A."/>
            <person name="Rousvoal S."/>
            <person name="Samson G."/>
            <person name="Symeonidi A."/>
            <person name="Weissenbach J."/>
            <person name="Zambounis A."/>
            <person name="Wincker P."/>
            <person name="Boyen C."/>
        </authorList>
    </citation>
    <scope>NUCLEOTIDE SEQUENCE [LARGE SCALE GENOMIC DNA]</scope>
    <source>
        <strain evidence="2">cv. Stackhouse</strain>
    </source>
</reference>